<dbReference type="AlphaFoldDB" id="A0A8C7H8S6"/>
<dbReference type="Proteomes" id="UP000694557">
    <property type="component" value="Unassembled WGS sequence"/>
</dbReference>
<protein>
    <submittedName>
        <fullName evidence="1">Cilia and flagella associated protein 119</fullName>
    </submittedName>
</protein>
<dbReference type="InterPro" id="IPR032727">
    <property type="entry name" value="CLAMP"/>
</dbReference>
<reference evidence="1" key="2">
    <citation type="submission" date="2025-09" db="UniProtKB">
        <authorList>
            <consortium name="Ensembl"/>
        </authorList>
    </citation>
    <scope>IDENTIFICATION</scope>
</reference>
<evidence type="ECO:0000313" key="2">
    <source>
        <dbReference type="Proteomes" id="UP000694557"/>
    </source>
</evidence>
<dbReference type="GeneTree" id="ENSGT00940000154323"/>
<keyword evidence="2" id="KW-1185">Reference proteome</keyword>
<sequence length="256" mass="29941">MEEIENTKAIPELERSLSLFVATHTKSRTLWLTGYFLLRTLCCVLGVNIPEPRRRVLLELYVHTVLFCRESNFNREQTSVLLSIVKKTPLNNMGHCYAYCSELLLCHSVRVSFCIRRVLCFGHFHGQTLTFHHYSIVFYLPQRPPFSISLFSSEDVTQILKYLLNTYFRHYNLYKYIFTPQRNCVVTSLVLNIDTSVATCEISYPSPKSELRTIIQQEMREEMIHMSRQLEQRLKESADRLNSALTSLETNLQGKK</sequence>
<organism evidence="1 2">
    <name type="scientific">Oncorhynchus kisutch</name>
    <name type="common">Coho salmon</name>
    <name type="synonym">Salmo kisutch</name>
    <dbReference type="NCBI Taxonomy" id="8019"/>
    <lineage>
        <taxon>Eukaryota</taxon>
        <taxon>Metazoa</taxon>
        <taxon>Chordata</taxon>
        <taxon>Craniata</taxon>
        <taxon>Vertebrata</taxon>
        <taxon>Euteleostomi</taxon>
        <taxon>Actinopterygii</taxon>
        <taxon>Neopterygii</taxon>
        <taxon>Teleostei</taxon>
        <taxon>Protacanthopterygii</taxon>
        <taxon>Salmoniformes</taxon>
        <taxon>Salmonidae</taxon>
        <taxon>Salmoninae</taxon>
        <taxon>Oncorhynchus</taxon>
    </lineage>
</organism>
<dbReference type="Ensembl" id="ENSOKIT00005055750.1">
    <property type="protein sequence ID" value="ENSOKIP00005052786.1"/>
    <property type="gene ID" value="ENSOKIG00005022260.1"/>
</dbReference>
<dbReference type="Pfam" id="PF14769">
    <property type="entry name" value="CLAMP"/>
    <property type="match status" value="2"/>
</dbReference>
<accession>A0A8C7H8S6</accession>
<dbReference type="PANTHER" id="PTHR28457">
    <property type="entry name" value="COILED-COIL DOMAIN-CONTAINING PROTEIN 189"/>
    <property type="match status" value="1"/>
</dbReference>
<evidence type="ECO:0000313" key="1">
    <source>
        <dbReference type="Ensembl" id="ENSOKIP00005052786.1"/>
    </source>
</evidence>
<dbReference type="PANTHER" id="PTHR28457:SF1">
    <property type="entry name" value="CILIA- AND FLAGELLA-ASSOCIATED PROTEIN 119"/>
    <property type="match status" value="1"/>
</dbReference>
<reference evidence="1" key="1">
    <citation type="submission" date="2025-08" db="UniProtKB">
        <authorList>
            <consortium name="Ensembl"/>
        </authorList>
    </citation>
    <scope>IDENTIFICATION</scope>
</reference>
<proteinExistence type="predicted"/>
<name>A0A8C7H8S6_ONCKI</name>
<gene>
    <name evidence="1" type="primary">cfap119</name>
</gene>